<organism evidence="2 3">
    <name type="scientific">Cronartium quercuum f. sp. fusiforme G11</name>
    <dbReference type="NCBI Taxonomy" id="708437"/>
    <lineage>
        <taxon>Eukaryota</taxon>
        <taxon>Fungi</taxon>
        <taxon>Dikarya</taxon>
        <taxon>Basidiomycota</taxon>
        <taxon>Pucciniomycotina</taxon>
        <taxon>Pucciniomycetes</taxon>
        <taxon>Pucciniales</taxon>
        <taxon>Coleosporiaceae</taxon>
        <taxon>Cronartium</taxon>
    </lineage>
</organism>
<sequence length="154" mass="16754">MLLLVVLLNVLNDFYGNKVLAYPILNSNFRGLQKRAFNPAATWKELATATRNLKKSGQLKKVVGAQHPIADLEDKYKVKKVMNGPIKSTKEIKSTKSSEKVVSGKKSSRFKKVAIGTAVVGGTAAGAGVGAYYLGKHDANEENGKDEYEAYRGH</sequence>
<name>A0A9P6ND51_9BASI</name>
<feature type="signal peptide" evidence="1">
    <location>
        <begin position="1"/>
        <end position="21"/>
    </location>
</feature>
<keyword evidence="3" id="KW-1185">Reference proteome</keyword>
<accession>A0A9P6ND51</accession>
<comment type="caution">
    <text evidence="2">The sequence shown here is derived from an EMBL/GenBank/DDBJ whole genome shotgun (WGS) entry which is preliminary data.</text>
</comment>
<evidence type="ECO:0000313" key="2">
    <source>
        <dbReference type="EMBL" id="KAG0144525.1"/>
    </source>
</evidence>
<evidence type="ECO:0000256" key="1">
    <source>
        <dbReference type="SAM" id="SignalP"/>
    </source>
</evidence>
<dbReference type="Proteomes" id="UP000886653">
    <property type="component" value="Unassembled WGS sequence"/>
</dbReference>
<gene>
    <name evidence="2" type="ORF">CROQUDRAFT_134295</name>
</gene>
<proteinExistence type="predicted"/>
<dbReference type="AlphaFoldDB" id="A0A9P6ND51"/>
<dbReference type="EMBL" id="MU167293">
    <property type="protein sequence ID" value="KAG0144525.1"/>
    <property type="molecule type" value="Genomic_DNA"/>
</dbReference>
<protein>
    <submittedName>
        <fullName evidence="2">Uncharacterized protein</fullName>
    </submittedName>
</protein>
<feature type="chain" id="PRO_5040511923" evidence="1">
    <location>
        <begin position="22"/>
        <end position="154"/>
    </location>
</feature>
<keyword evidence="1" id="KW-0732">Signal</keyword>
<reference evidence="2" key="1">
    <citation type="submission" date="2013-11" db="EMBL/GenBank/DDBJ databases">
        <title>Genome sequence of the fusiform rust pathogen reveals effectors for host alternation and coevolution with pine.</title>
        <authorList>
            <consortium name="DOE Joint Genome Institute"/>
            <person name="Smith K."/>
            <person name="Pendleton A."/>
            <person name="Kubisiak T."/>
            <person name="Anderson C."/>
            <person name="Salamov A."/>
            <person name="Aerts A."/>
            <person name="Riley R."/>
            <person name="Clum A."/>
            <person name="Lindquist E."/>
            <person name="Ence D."/>
            <person name="Campbell M."/>
            <person name="Kronenberg Z."/>
            <person name="Feau N."/>
            <person name="Dhillon B."/>
            <person name="Hamelin R."/>
            <person name="Burleigh J."/>
            <person name="Smith J."/>
            <person name="Yandell M."/>
            <person name="Nelson C."/>
            <person name="Grigoriev I."/>
            <person name="Davis J."/>
        </authorList>
    </citation>
    <scope>NUCLEOTIDE SEQUENCE</scope>
    <source>
        <strain evidence="2">G11</strain>
    </source>
</reference>
<evidence type="ECO:0000313" key="3">
    <source>
        <dbReference type="Proteomes" id="UP000886653"/>
    </source>
</evidence>